<evidence type="ECO:0000256" key="2">
    <source>
        <dbReference type="ARBA" id="ARBA00022722"/>
    </source>
</evidence>
<evidence type="ECO:0000256" key="3">
    <source>
        <dbReference type="ARBA" id="ARBA00022759"/>
    </source>
</evidence>
<dbReference type="Gene3D" id="1.10.1520.10">
    <property type="entry name" value="Ribonuclease III domain"/>
    <property type="match status" value="1"/>
</dbReference>
<dbReference type="InterPro" id="IPR000999">
    <property type="entry name" value="RNase_III_dom"/>
</dbReference>
<accession>A0A6C0KJG4</accession>
<dbReference type="SUPFAM" id="SSF54768">
    <property type="entry name" value="dsRNA-binding domain-like"/>
    <property type="match status" value="1"/>
</dbReference>
<evidence type="ECO:0000256" key="4">
    <source>
        <dbReference type="ARBA" id="ARBA00022801"/>
    </source>
</evidence>
<keyword evidence="3" id="KW-0255">Endonuclease</keyword>
<dbReference type="PANTHER" id="PTHR11207:SF0">
    <property type="entry name" value="RIBONUCLEASE 3"/>
    <property type="match status" value="1"/>
</dbReference>
<feature type="domain" description="RNase III" evidence="6">
    <location>
        <begin position="43"/>
        <end position="192"/>
    </location>
</feature>
<dbReference type="SUPFAM" id="SSF69065">
    <property type="entry name" value="RNase III domain-like"/>
    <property type="match status" value="1"/>
</dbReference>
<dbReference type="CDD" id="cd00593">
    <property type="entry name" value="RIBOc"/>
    <property type="match status" value="1"/>
</dbReference>
<evidence type="ECO:0000256" key="1">
    <source>
        <dbReference type="ARBA" id="ARBA00010183"/>
    </source>
</evidence>
<proteinExistence type="inferred from homology"/>
<dbReference type="InterPro" id="IPR011907">
    <property type="entry name" value="RNase_III"/>
</dbReference>
<name>A0A6C0KJG4_9ZZZZ</name>
<keyword evidence="5" id="KW-0694">RNA-binding</keyword>
<dbReference type="GO" id="GO:0004525">
    <property type="term" value="F:ribonuclease III activity"/>
    <property type="evidence" value="ECO:0007669"/>
    <property type="project" value="InterPro"/>
</dbReference>
<sequence length="339" mass="40036">MDFNTDTLKSLIQEGDIKKDSSTDELIFNPYNENNKEMEQGIVESILKKYGIKSKIHNLNLYKRAFIHKSYVKRPQLENEQNRIQIVDKPFNCLSLKTKSNERLEFLGDGVLECITKYYLYRRFPKENEGFMTEKKIAIVKNETIGRIAYDMGLHKWYVVSKHAEEKKTRTNFKKLGCLFEAFLGALFLDFNKISIKDEEGWFESIFKTGPGFQMAQTFIENVFETHIDWIELINTDDNYKNIFQVKIQKHYKVTPVYKEIDYNDEEGFHMGVYLCIGYYEANMKHEDAKKFSNFKNFIGIDEYLLEHDECFIFFGEGKHKIKKKAEQLACQMALDIIC</sequence>
<dbReference type="PANTHER" id="PTHR11207">
    <property type="entry name" value="RIBONUCLEASE III"/>
    <property type="match status" value="1"/>
</dbReference>
<dbReference type="EMBL" id="MN740883">
    <property type="protein sequence ID" value="QHU16458.1"/>
    <property type="molecule type" value="Genomic_DNA"/>
</dbReference>
<dbReference type="GO" id="GO:0006364">
    <property type="term" value="P:rRNA processing"/>
    <property type="evidence" value="ECO:0007669"/>
    <property type="project" value="InterPro"/>
</dbReference>
<keyword evidence="2" id="KW-0540">Nuclease</keyword>
<dbReference type="SMART" id="SM00535">
    <property type="entry name" value="RIBOc"/>
    <property type="match status" value="1"/>
</dbReference>
<dbReference type="Pfam" id="PF00636">
    <property type="entry name" value="Ribonuclease_3"/>
    <property type="match status" value="1"/>
</dbReference>
<dbReference type="AlphaFoldDB" id="A0A6C0KJG4"/>
<reference evidence="7" key="1">
    <citation type="journal article" date="2020" name="Nature">
        <title>Giant virus diversity and host interactions through global metagenomics.</title>
        <authorList>
            <person name="Schulz F."/>
            <person name="Roux S."/>
            <person name="Paez-Espino D."/>
            <person name="Jungbluth S."/>
            <person name="Walsh D.A."/>
            <person name="Denef V.J."/>
            <person name="McMahon K.D."/>
            <person name="Konstantinidis K.T."/>
            <person name="Eloe-Fadrosh E.A."/>
            <person name="Kyrpides N.C."/>
            <person name="Woyke T."/>
        </authorList>
    </citation>
    <scope>NUCLEOTIDE SEQUENCE</scope>
    <source>
        <strain evidence="7">GVMAG-S-3300011013-78</strain>
    </source>
</reference>
<dbReference type="PROSITE" id="PS00517">
    <property type="entry name" value="RNASE_3_1"/>
    <property type="match status" value="1"/>
</dbReference>
<dbReference type="GO" id="GO:0010468">
    <property type="term" value="P:regulation of gene expression"/>
    <property type="evidence" value="ECO:0007669"/>
    <property type="project" value="TreeGrafter"/>
</dbReference>
<organism evidence="7">
    <name type="scientific">viral metagenome</name>
    <dbReference type="NCBI Taxonomy" id="1070528"/>
    <lineage>
        <taxon>unclassified sequences</taxon>
        <taxon>metagenomes</taxon>
        <taxon>organismal metagenomes</taxon>
    </lineage>
</organism>
<dbReference type="GO" id="GO:0003725">
    <property type="term" value="F:double-stranded RNA binding"/>
    <property type="evidence" value="ECO:0007669"/>
    <property type="project" value="TreeGrafter"/>
</dbReference>
<protein>
    <recommendedName>
        <fullName evidence="6">RNase III domain-containing protein</fullName>
    </recommendedName>
</protein>
<dbReference type="PROSITE" id="PS50142">
    <property type="entry name" value="RNASE_3_2"/>
    <property type="match status" value="1"/>
</dbReference>
<dbReference type="InterPro" id="IPR036389">
    <property type="entry name" value="RNase_III_sf"/>
</dbReference>
<evidence type="ECO:0000256" key="5">
    <source>
        <dbReference type="ARBA" id="ARBA00022884"/>
    </source>
</evidence>
<dbReference type="HAMAP" id="MF_00104">
    <property type="entry name" value="RNase_III"/>
    <property type="match status" value="1"/>
</dbReference>
<keyword evidence="4" id="KW-0378">Hydrolase</keyword>
<evidence type="ECO:0000259" key="6">
    <source>
        <dbReference type="PROSITE" id="PS50142"/>
    </source>
</evidence>
<evidence type="ECO:0000313" key="7">
    <source>
        <dbReference type="EMBL" id="QHU16458.1"/>
    </source>
</evidence>
<comment type="similarity">
    <text evidence="1">Belongs to the ribonuclease III family.</text>
</comment>